<name>A0A2T5K6L3_9RHOB</name>
<keyword evidence="3" id="KW-1185">Reference proteome</keyword>
<dbReference type="Gene3D" id="1.20.1260.10">
    <property type="match status" value="1"/>
</dbReference>
<feature type="domain" description="DUF2383" evidence="1">
    <location>
        <begin position="12"/>
        <end position="118"/>
    </location>
</feature>
<dbReference type="Proteomes" id="UP000244060">
    <property type="component" value="Unassembled WGS sequence"/>
</dbReference>
<dbReference type="InterPro" id="IPR012347">
    <property type="entry name" value="Ferritin-like"/>
</dbReference>
<evidence type="ECO:0000313" key="2">
    <source>
        <dbReference type="EMBL" id="PTR18012.1"/>
    </source>
</evidence>
<sequence>MSTQSYTPDTAAADALEALHDRSVDVLAGFDTMVGKAEPEFRPLAMRFQELHRRHSTELAGLLAAAGRTPGNEGTFMSTVNRAVVSLRSIFDDIDEDILAQVESGEQHVLDAFDEALAQPQVPDARAKLSDMRQELVRLLDEAKAARA</sequence>
<protein>
    <submittedName>
        <fullName evidence="2">Uncharacterized protein (TIGR02284 family)</fullName>
    </submittedName>
</protein>
<dbReference type="AlphaFoldDB" id="A0A2T5K6L3"/>
<gene>
    <name evidence="2" type="ORF">C8J28_110137</name>
</gene>
<dbReference type="RefSeq" id="WP_108221208.1">
    <property type="nucleotide sequence ID" value="NZ_CP090022.1"/>
</dbReference>
<proteinExistence type="predicted"/>
<reference evidence="2 3" key="1">
    <citation type="submission" date="2018-04" db="EMBL/GenBank/DDBJ databases">
        <title>Genomic Encyclopedia of Type Strains, Phase III (KMG-III): the genomes of soil and plant-associated and newly described type strains.</title>
        <authorList>
            <person name="Whitman W."/>
        </authorList>
    </citation>
    <scope>NUCLEOTIDE SEQUENCE [LARGE SCALE GENOMIC DNA]</scope>
    <source>
        <strain evidence="2 3">KA25</strain>
    </source>
</reference>
<accession>A0A2T5K6L3</accession>
<evidence type="ECO:0000313" key="3">
    <source>
        <dbReference type="Proteomes" id="UP000244060"/>
    </source>
</evidence>
<dbReference type="OrthoDB" id="7857789at2"/>
<dbReference type="EMBL" id="QAOT01000010">
    <property type="protein sequence ID" value="PTR18012.1"/>
    <property type="molecule type" value="Genomic_DNA"/>
</dbReference>
<evidence type="ECO:0000259" key="1">
    <source>
        <dbReference type="Pfam" id="PF09537"/>
    </source>
</evidence>
<dbReference type="InterPro" id="IPR019052">
    <property type="entry name" value="DUF2383"/>
</dbReference>
<dbReference type="Pfam" id="PF09537">
    <property type="entry name" value="DUF2383"/>
    <property type="match status" value="1"/>
</dbReference>
<comment type="caution">
    <text evidence="2">The sequence shown here is derived from an EMBL/GenBank/DDBJ whole genome shotgun (WGS) entry which is preliminary data.</text>
</comment>
<organism evidence="2 3">
    <name type="scientific">Cereibacter azotoformans</name>
    <dbReference type="NCBI Taxonomy" id="43057"/>
    <lineage>
        <taxon>Bacteria</taxon>
        <taxon>Pseudomonadati</taxon>
        <taxon>Pseudomonadota</taxon>
        <taxon>Alphaproteobacteria</taxon>
        <taxon>Rhodobacterales</taxon>
        <taxon>Paracoccaceae</taxon>
        <taxon>Cereibacter</taxon>
    </lineage>
</organism>